<dbReference type="InterPro" id="IPR052028">
    <property type="entry name" value="HipA_Ser/Thr_kinase"/>
</dbReference>
<dbReference type="Gene3D" id="1.10.1070.20">
    <property type="match status" value="1"/>
</dbReference>
<dbReference type="Pfam" id="PF07804">
    <property type="entry name" value="HipA_C"/>
    <property type="match status" value="1"/>
</dbReference>
<evidence type="ECO:0000256" key="1">
    <source>
        <dbReference type="ARBA" id="ARBA00010164"/>
    </source>
</evidence>
<protein>
    <submittedName>
        <fullName evidence="6">Type II toxin-antitoxin system HipA family toxin</fullName>
    </submittedName>
</protein>
<dbReference type="EMBL" id="WIWJ01000068">
    <property type="protein sequence ID" value="MQT49784.1"/>
    <property type="molecule type" value="Genomic_DNA"/>
</dbReference>
<dbReference type="PANTHER" id="PTHR37419:SF8">
    <property type="entry name" value="TOXIN YJJJ"/>
    <property type="match status" value="1"/>
</dbReference>
<organism evidence="6 7">
    <name type="scientific">Pseudomonas helleri</name>
    <dbReference type="NCBI Taxonomy" id="1608996"/>
    <lineage>
        <taxon>Bacteria</taxon>
        <taxon>Pseudomonadati</taxon>
        <taxon>Pseudomonadota</taxon>
        <taxon>Gammaproteobacteria</taxon>
        <taxon>Pseudomonadales</taxon>
        <taxon>Pseudomonadaceae</taxon>
        <taxon>Pseudomonas</taxon>
    </lineage>
</organism>
<reference evidence="6 7" key="1">
    <citation type="submission" date="2019-10" db="EMBL/GenBank/DDBJ databases">
        <title>Evaluation of single-gene subtyping targets for Pseudomonas.</title>
        <authorList>
            <person name="Reichler S.J."/>
            <person name="Orsi R.H."/>
            <person name="Wiedmann M."/>
            <person name="Martin N.H."/>
            <person name="Murphy S.I."/>
        </authorList>
    </citation>
    <scope>NUCLEOTIDE SEQUENCE [LARGE SCALE GENOMIC DNA]</scope>
    <source>
        <strain evidence="6 7">FSL R10-3257</strain>
    </source>
</reference>
<evidence type="ECO:0000256" key="2">
    <source>
        <dbReference type="ARBA" id="ARBA00022679"/>
    </source>
</evidence>
<dbReference type="Pfam" id="PF13657">
    <property type="entry name" value="Couple_hipA"/>
    <property type="match status" value="1"/>
</dbReference>
<dbReference type="GO" id="GO:0004674">
    <property type="term" value="F:protein serine/threonine kinase activity"/>
    <property type="evidence" value="ECO:0007669"/>
    <property type="project" value="TreeGrafter"/>
</dbReference>
<dbReference type="Proteomes" id="UP000441404">
    <property type="component" value="Unassembled WGS sequence"/>
</dbReference>
<name>A0A6A7YKK7_9PSED</name>
<dbReference type="PANTHER" id="PTHR37419">
    <property type="entry name" value="SERINE/THREONINE-PROTEIN KINASE TOXIN HIPA"/>
    <property type="match status" value="1"/>
</dbReference>
<feature type="domain" description="HipA-like C-terminal" evidence="4">
    <location>
        <begin position="177"/>
        <end position="407"/>
    </location>
</feature>
<dbReference type="AlphaFoldDB" id="A0A6A7YKK7"/>
<proteinExistence type="inferred from homology"/>
<comment type="caution">
    <text evidence="6">The sequence shown here is derived from an EMBL/GenBank/DDBJ whole genome shotgun (WGS) entry which is preliminary data.</text>
</comment>
<evidence type="ECO:0000256" key="3">
    <source>
        <dbReference type="ARBA" id="ARBA00022777"/>
    </source>
</evidence>
<dbReference type="InterPro" id="IPR017508">
    <property type="entry name" value="HipA_N1"/>
</dbReference>
<sequence length="440" mass="49657">MAKVAEVWIWDRKVGAVLWDETRPVPTGTFEFEPEFCLIGLQLAPLTMRAEPEVIYEFASLPDKAFKRLPPCLSDSLPDDFGNAVIDSWLATQNRDPKTFTPVERLLYIGSRGMGALEYKPAALKPADTIERLQIDTLVDLAGKILADRHDPLDGLRLAPQTDREDEALKSLFKIGSSAGGARAKAIIALNEKSGEICSGQILAPEGYSYWLLKFDVDQKENALGDPQGFGKVEYAYHLMAKAAGIEMTECRLLQEGARSHFMTKRFDRMEDGDKLHVQTLCAMDQADYNAPGSYSYESALMVCRDLELSRLEQIELYRRMVFNVLARNQDDHTRNIAFMVWRDGIWKLTPAYDVCWSYNPNGDWTAKHQMTLNGKRDDFVLDDLLRVATHIANFNPRTVIKKVASALSRWKTFATKAQVPDALIDQIAASHRLYLAKDL</sequence>
<evidence type="ECO:0000259" key="5">
    <source>
        <dbReference type="Pfam" id="PF13657"/>
    </source>
</evidence>
<keyword evidence="3" id="KW-0418">Kinase</keyword>
<comment type="similarity">
    <text evidence="1">Belongs to the HipA Ser/Thr kinase family.</text>
</comment>
<evidence type="ECO:0000313" key="6">
    <source>
        <dbReference type="EMBL" id="MQT49784.1"/>
    </source>
</evidence>
<accession>A0A6A7YKK7</accession>
<feature type="domain" description="HipA N-terminal subdomain 1" evidence="5">
    <location>
        <begin position="6"/>
        <end position="119"/>
    </location>
</feature>
<dbReference type="InterPro" id="IPR012893">
    <property type="entry name" value="HipA-like_C"/>
</dbReference>
<dbReference type="RefSeq" id="WP_153428450.1">
    <property type="nucleotide sequence ID" value="NZ_WIWJ01000068.1"/>
</dbReference>
<keyword evidence="2" id="KW-0808">Transferase</keyword>
<gene>
    <name evidence="6" type="ORF">GHO40_24125</name>
</gene>
<evidence type="ECO:0000313" key="7">
    <source>
        <dbReference type="Proteomes" id="UP000441404"/>
    </source>
</evidence>
<evidence type="ECO:0000259" key="4">
    <source>
        <dbReference type="Pfam" id="PF07804"/>
    </source>
</evidence>
<dbReference type="GO" id="GO:0005829">
    <property type="term" value="C:cytosol"/>
    <property type="evidence" value="ECO:0007669"/>
    <property type="project" value="TreeGrafter"/>
</dbReference>